<dbReference type="InterPro" id="IPR013187">
    <property type="entry name" value="F-box-assoc_dom_typ3"/>
</dbReference>
<dbReference type="SUPFAM" id="SSF81383">
    <property type="entry name" value="F-box domain"/>
    <property type="match status" value="1"/>
</dbReference>
<dbReference type="InterPro" id="IPR050796">
    <property type="entry name" value="SCF_F-box_component"/>
</dbReference>
<dbReference type="InterPro" id="IPR017451">
    <property type="entry name" value="F-box-assoc_interact_dom"/>
</dbReference>
<dbReference type="Gene3D" id="1.20.1280.50">
    <property type="match status" value="1"/>
</dbReference>
<feature type="domain" description="F-box" evidence="2">
    <location>
        <begin position="182"/>
        <end position="230"/>
    </location>
</feature>
<dbReference type="NCBIfam" id="TIGR01640">
    <property type="entry name" value="F_box_assoc_1"/>
    <property type="match status" value="1"/>
</dbReference>
<dbReference type="Proteomes" id="UP001318860">
    <property type="component" value="Unassembled WGS sequence"/>
</dbReference>
<evidence type="ECO:0000259" key="2">
    <source>
        <dbReference type="PROSITE" id="PS50181"/>
    </source>
</evidence>
<protein>
    <recommendedName>
        <fullName evidence="2">F-box domain-containing protein</fullName>
    </recommendedName>
</protein>
<name>A0ABR0W7S4_REHGL</name>
<proteinExistence type="predicted"/>
<sequence>MKLNLFITGLNWRIGEEDDADVEKTRAYEEAIRITFLLPLLPILQCKFLKGTPFPGGHVRHPLPRILESRNGRLHGVHGRLSGAQMRHLSRGFSMDPPEVGHLDWPTTPLRSSSRPPPPPPTLHNSGGSPMGGVMDSHLKPIPTLRPAEEEGNSEMTGGNCIHVNGRTRLYYFRKCKRNWLKTNIDSLPDDIMFNILLQLPAQDIYDATRLVCQKWYRMIYSRNFIYAHLQHSTCGLLIQNMHDKRRHPIFMAMRQGRIEISRLRYEFGHFIWSSCNGLMLECDIQNIDTLYITNPATKQHFSLPPFFCRTVPGYSAIAYAAASMEYKVIRTYFPKDENSESRGCCSVLTLGVDNSWRRVRTEHLSREAKSNLYDIPLITEGFVHWPEKGTYVLTLNVETEVITQIPVPQRYVVGFGWYYFSTLRYLSLLIACNNFSWEVWEMKPETGEWTKLPNIDLEAQNCTVEQLCCKHDSSFKVDGFLNCKFRPVGWLKYQEVFIFQVYKAFVSRFSDPTRFHIAYNVGTQKIDLFEFDSVSYHVVVHRNNLLWLDG</sequence>
<gene>
    <name evidence="3" type="ORF">DH2020_023144</name>
</gene>
<dbReference type="InterPro" id="IPR001810">
    <property type="entry name" value="F-box_dom"/>
</dbReference>
<evidence type="ECO:0000256" key="1">
    <source>
        <dbReference type="SAM" id="MobiDB-lite"/>
    </source>
</evidence>
<keyword evidence="4" id="KW-1185">Reference proteome</keyword>
<evidence type="ECO:0000313" key="4">
    <source>
        <dbReference type="Proteomes" id="UP001318860"/>
    </source>
</evidence>
<dbReference type="InterPro" id="IPR036047">
    <property type="entry name" value="F-box-like_dom_sf"/>
</dbReference>
<feature type="region of interest" description="Disordered" evidence="1">
    <location>
        <begin position="97"/>
        <end position="137"/>
    </location>
</feature>
<dbReference type="Pfam" id="PF12937">
    <property type="entry name" value="F-box-like"/>
    <property type="match status" value="1"/>
</dbReference>
<dbReference type="PANTHER" id="PTHR31672:SF11">
    <property type="entry name" value="F-BOX PROTEIN CPR1-LIKE ISOFORM X2"/>
    <property type="match status" value="1"/>
</dbReference>
<evidence type="ECO:0000313" key="3">
    <source>
        <dbReference type="EMBL" id="KAK6142796.1"/>
    </source>
</evidence>
<comment type="caution">
    <text evidence="3">The sequence shown here is derived from an EMBL/GenBank/DDBJ whole genome shotgun (WGS) entry which is preliminary data.</text>
</comment>
<dbReference type="PROSITE" id="PS50181">
    <property type="entry name" value="FBOX"/>
    <property type="match status" value="1"/>
</dbReference>
<reference evidence="3 4" key="1">
    <citation type="journal article" date="2021" name="Comput. Struct. Biotechnol. J.">
        <title>De novo genome assembly of the potent medicinal plant Rehmannia glutinosa using nanopore technology.</title>
        <authorList>
            <person name="Ma L."/>
            <person name="Dong C."/>
            <person name="Song C."/>
            <person name="Wang X."/>
            <person name="Zheng X."/>
            <person name="Niu Y."/>
            <person name="Chen S."/>
            <person name="Feng W."/>
        </authorList>
    </citation>
    <scope>NUCLEOTIDE SEQUENCE [LARGE SCALE GENOMIC DNA]</scope>
    <source>
        <strain evidence="3">DH-2019</strain>
    </source>
</reference>
<dbReference type="Pfam" id="PF08268">
    <property type="entry name" value="FBA_3"/>
    <property type="match status" value="1"/>
</dbReference>
<organism evidence="3 4">
    <name type="scientific">Rehmannia glutinosa</name>
    <name type="common">Chinese foxglove</name>
    <dbReference type="NCBI Taxonomy" id="99300"/>
    <lineage>
        <taxon>Eukaryota</taxon>
        <taxon>Viridiplantae</taxon>
        <taxon>Streptophyta</taxon>
        <taxon>Embryophyta</taxon>
        <taxon>Tracheophyta</taxon>
        <taxon>Spermatophyta</taxon>
        <taxon>Magnoliopsida</taxon>
        <taxon>eudicotyledons</taxon>
        <taxon>Gunneridae</taxon>
        <taxon>Pentapetalae</taxon>
        <taxon>asterids</taxon>
        <taxon>lamiids</taxon>
        <taxon>Lamiales</taxon>
        <taxon>Orobanchaceae</taxon>
        <taxon>Rehmannieae</taxon>
        <taxon>Rehmannia</taxon>
    </lineage>
</organism>
<dbReference type="EMBL" id="JABTTQ020000013">
    <property type="protein sequence ID" value="KAK6142796.1"/>
    <property type="molecule type" value="Genomic_DNA"/>
</dbReference>
<accession>A0ABR0W7S4</accession>
<dbReference type="PANTHER" id="PTHR31672">
    <property type="entry name" value="BNACNNG10540D PROTEIN"/>
    <property type="match status" value="1"/>
</dbReference>
<dbReference type="SMART" id="SM00256">
    <property type="entry name" value="FBOX"/>
    <property type="match status" value="1"/>
</dbReference>